<evidence type="ECO:0000256" key="5">
    <source>
        <dbReference type="ARBA" id="ARBA00023180"/>
    </source>
</evidence>
<feature type="transmembrane region" description="Helical" evidence="6">
    <location>
        <begin position="144"/>
        <end position="167"/>
    </location>
</feature>
<keyword evidence="2 6" id="KW-0812">Transmembrane</keyword>
<protein>
    <recommendedName>
        <fullName evidence="7">G-protein coupled receptors family 3 profile domain-containing protein</fullName>
    </recommendedName>
</protein>
<feature type="domain" description="G-protein coupled receptors family 3 profile" evidence="7">
    <location>
        <begin position="1"/>
        <end position="243"/>
    </location>
</feature>
<reference evidence="8" key="1">
    <citation type="submission" date="2023-07" db="EMBL/GenBank/DDBJ databases">
        <authorList>
            <person name="Stuckert A."/>
        </authorList>
    </citation>
    <scope>NUCLEOTIDE SEQUENCE</scope>
</reference>
<name>A0ABN9MD81_9NEOB</name>
<evidence type="ECO:0000256" key="3">
    <source>
        <dbReference type="ARBA" id="ARBA00022989"/>
    </source>
</evidence>
<evidence type="ECO:0000313" key="9">
    <source>
        <dbReference type="Proteomes" id="UP001176940"/>
    </source>
</evidence>
<keyword evidence="5" id="KW-0325">Glycoprotein</keyword>
<comment type="caution">
    <text evidence="8">The sequence shown here is derived from an EMBL/GenBank/DDBJ whole genome shotgun (WGS) entry which is preliminary data.</text>
</comment>
<dbReference type="InterPro" id="IPR000337">
    <property type="entry name" value="GPCR_3"/>
</dbReference>
<accession>A0ABN9MD81</accession>
<proteinExistence type="predicted"/>
<comment type="subcellular location">
    <subcellularLocation>
        <location evidence="1">Membrane</location>
        <topology evidence="1">Multi-pass membrane protein</topology>
    </subcellularLocation>
</comment>
<feature type="transmembrane region" description="Helical" evidence="6">
    <location>
        <begin position="57"/>
        <end position="81"/>
    </location>
</feature>
<feature type="transmembrane region" description="Helical" evidence="6">
    <location>
        <begin position="24"/>
        <end position="45"/>
    </location>
</feature>
<dbReference type="PROSITE" id="PS50259">
    <property type="entry name" value="G_PROTEIN_RECEP_F3_4"/>
    <property type="match status" value="1"/>
</dbReference>
<evidence type="ECO:0000259" key="7">
    <source>
        <dbReference type="PROSITE" id="PS50259"/>
    </source>
</evidence>
<dbReference type="PANTHER" id="PTHR24061:SF599">
    <property type="entry name" value="G-PROTEIN COUPLED RECEPTORS FAMILY 3 PROFILE DOMAIN-CONTAINING PROTEIN"/>
    <property type="match status" value="1"/>
</dbReference>
<evidence type="ECO:0000313" key="8">
    <source>
        <dbReference type="EMBL" id="CAJ0964706.1"/>
    </source>
</evidence>
<keyword evidence="3 6" id="KW-1133">Transmembrane helix</keyword>
<dbReference type="PRINTS" id="PR00248">
    <property type="entry name" value="GPCRMGR"/>
</dbReference>
<keyword evidence="4 6" id="KW-0472">Membrane</keyword>
<sequence length="243" mass="27136">MATVILGIFWRNRETPIVKANNRILSYILLISIALCFMDTLLFIGRPSQVCCLLRQAAFGVVFTVSISSVLAKTLTVIIAFKATQPGSRVKKLLGSRISIILVFLCSLGEILLSVLWIMLYPPYLDVDTEMDTILLFCNQGSPTFFFLNIGYIGILALICLGAAFLAKDFPDRFNEAKNISFSILIFCSVWVTFVPTYLSVKGKNMVAVEVFAILTSSAGLMSFIFLPKCYFIYISNKQSIRR</sequence>
<keyword evidence="9" id="KW-1185">Reference proteome</keyword>
<evidence type="ECO:0000256" key="2">
    <source>
        <dbReference type="ARBA" id="ARBA00022692"/>
    </source>
</evidence>
<dbReference type="InterPro" id="IPR000068">
    <property type="entry name" value="GPCR_3_Ca_sens_rcpt-rel"/>
</dbReference>
<gene>
    <name evidence="8" type="ORF">RIMI_LOCUS19501646</name>
</gene>
<dbReference type="Proteomes" id="UP001176940">
    <property type="component" value="Unassembled WGS sequence"/>
</dbReference>
<evidence type="ECO:0000256" key="6">
    <source>
        <dbReference type="SAM" id="Phobius"/>
    </source>
</evidence>
<organism evidence="8 9">
    <name type="scientific">Ranitomeya imitator</name>
    <name type="common">mimic poison frog</name>
    <dbReference type="NCBI Taxonomy" id="111125"/>
    <lineage>
        <taxon>Eukaryota</taxon>
        <taxon>Metazoa</taxon>
        <taxon>Chordata</taxon>
        <taxon>Craniata</taxon>
        <taxon>Vertebrata</taxon>
        <taxon>Euteleostomi</taxon>
        <taxon>Amphibia</taxon>
        <taxon>Batrachia</taxon>
        <taxon>Anura</taxon>
        <taxon>Neobatrachia</taxon>
        <taxon>Hyloidea</taxon>
        <taxon>Dendrobatidae</taxon>
        <taxon>Dendrobatinae</taxon>
        <taxon>Ranitomeya</taxon>
    </lineage>
</organism>
<dbReference type="InterPro" id="IPR017978">
    <property type="entry name" value="GPCR_3_C"/>
</dbReference>
<dbReference type="EMBL" id="CAUEEQ010062431">
    <property type="protein sequence ID" value="CAJ0964706.1"/>
    <property type="molecule type" value="Genomic_DNA"/>
</dbReference>
<feature type="transmembrane region" description="Helical" evidence="6">
    <location>
        <begin position="179"/>
        <end position="199"/>
    </location>
</feature>
<dbReference type="PANTHER" id="PTHR24061">
    <property type="entry name" value="CALCIUM-SENSING RECEPTOR-RELATED"/>
    <property type="match status" value="1"/>
</dbReference>
<evidence type="ECO:0000256" key="1">
    <source>
        <dbReference type="ARBA" id="ARBA00004141"/>
    </source>
</evidence>
<dbReference type="Pfam" id="PF00003">
    <property type="entry name" value="7tm_3"/>
    <property type="match status" value="1"/>
</dbReference>
<evidence type="ECO:0000256" key="4">
    <source>
        <dbReference type="ARBA" id="ARBA00023136"/>
    </source>
</evidence>
<feature type="transmembrane region" description="Helical" evidence="6">
    <location>
        <begin position="211"/>
        <end position="234"/>
    </location>
</feature>
<feature type="transmembrane region" description="Helical" evidence="6">
    <location>
        <begin position="101"/>
        <end position="124"/>
    </location>
</feature>